<comment type="catalytic activity">
    <reaction evidence="20 21">
        <text>beta-D-fructose 6-phosphate + ATP = beta-D-fructose 1,6-bisphosphate + ADP + H(+)</text>
        <dbReference type="Rhea" id="RHEA:16109"/>
        <dbReference type="ChEBI" id="CHEBI:15378"/>
        <dbReference type="ChEBI" id="CHEBI:30616"/>
        <dbReference type="ChEBI" id="CHEBI:32966"/>
        <dbReference type="ChEBI" id="CHEBI:57634"/>
        <dbReference type="ChEBI" id="CHEBI:456216"/>
        <dbReference type="EC" id="2.7.1.11"/>
    </reaction>
</comment>
<evidence type="ECO:0000256" key="17">
    <source>
        <dbReference type="ARBA" id="ARBA00023187"/>
    </source>
</evidence>
<feature type="region of interest" description="Disordered" evidence="22">
    <location>
        <begin position="1"/>
        <end position="77"/>
    </location>
</feature>
<evidence type="ECO:0000256" key="4">
    <source>
        <dbReference type="ARBA" id="ARBA00004679"/>
    </source>
</evidence>
<dbReference type="InterPro" id="IPR048333">
    <property type="entry name" value="HA2_WH"/>
</dbReference>
<evidence type="ECO:0000256" key="10">
    <source>
        <dbReference type="ARBA" id="ARBA00022723"/>
    </source>
</evidence>
<feature type="domain" description="Helicase ATP-binding" evidence="23">
    <location>
        <begin position="290"/>
        <end position="456"/>
    </location>
</feature>
<feature type="binding site" evidence="21">
    <location>
        <begin position="1195"/>
        <end position="1198"/>
    </location>
    <ligand>
        <name>ATP</name>
        <dbReference type="ChEBI" id="CHEBI:30616"/>
    </ligand>
</feature>
<dbReference type="CDD" id="cd18791">
    <property type="entry name" value="SF2_C_RHA"/>
    <property type="match status" value="1"/>
</dbReference>
<keyword evidence="7 21" id="KW-0021">Allosteric enzyme</keyword>
<sequence length="1862" mass="208439">MCNDGISGTGKRRIRSGYEFMKQNKENVTDQSPPPLLSFDRKPEIKAASPKSYTGDKERLISTNNSHGKLPFKSQTSYNSNTAMKKSRFNNEPVEVQKYKRLKKDLGYLERKISQKGWNKINERDRKEYNLKKELIKLMESKKDLMEQVNSLIFSGVSPQNNKIEKQTILKLTSEEDKKSRQQLWEERVLKSAVSNQDVDEIRIPNSKEYEYVFDNKALVAFTEDNENVISGEDDEEVNISQEILREEQVQQEYRNSGLKDGEIEKLKDLKTIEQARRNLPVYRYRSKLMNSIKENQVLIIVGETGSGKTTQLPQYLVEDGYTQNGKYQIVVTQPRRVAATSVAAHVAEEMNVKLGQEVGYSIRFDDRTTAGKTILKYATDGMLLRECLTDSQFSKYSCIMIDEAHERTLATDILLGLLKGIIDKRSDLKILISSATMNAEKFSNFFDNCPILKIPGRRYPVDIHYTLQPEGNYLNASITTVFQIHTTQPLKGDILLFLTGQEEIENTRDKIEEICSKLGSRIPQLLITPIYANLPQDQQTLIFQPTPENCRKLVLATNIAETSLTIDGIKYVIDPGFVKVNSYVASTGMTQLLTVPCSKASVDQRAGRAGRVGPGKCFRIFTKWSYENELELLPKPEILRTNLSNTVLLLLSLGVKDLLNFAFLDKPTVPTLIKSLENLYMLGALNSKGQITELGRMMCEFPCEPEFTKVLHTSAIHPLCQGVLNECLTIVAMLHETTSLFVGNKREATSRIVSSIESDHLLYLEVYNQWQESNFSRAWCQDHKVQFKTMCRVRNVRNQLYQCCQRFKLMELSNTNELQNDNRIERITRSFIAGFPSSVIQLGNSGYHTIGKKNGGLSVFIHPSSVVFKNYKELGMKPNKYVLYQLLILTSKEYVRDCIPIPNEKWLLEMYVWSSHVNKISKILGLEKVAAEVSPIQSVLLSNEQLSLKINLVIDITKNKDFEVQRQVFVEKQKSSDWRSMMDEYVSYTVSDFLVLQDNLIEFSVPYQCQPNDISPSQIFSLDPEGNLVGFVSTKNSVSTMIPKSTTLSSVMSSKTISRVHSSTSLDYSVETGTTYPSLPIGNLNQPNKKKCIAVLTSGGDAPGMNSVVRAVVRTSIFKNCQPFIIMEGYEGLVRGGADYIRPLYWEDVSGWNSIGGTNIGTARCSKFKEREGRMLGCLHLLEAGIDSLIVCGGDGSLTGADLFRSEWPSLISELLNTNKISREQAESHATLNICGLVGSIDNDMSTTDTTIGAYSALNRICEAVDYVESTAASHSRAFVVEVMGRNCGWLALMSGISVSADYIFIPEEAVDPQTWREDMCTTILNHRSHNKRTTIVIVAEGAIDKDLNPVSATDIYQTLVDRLKLDTRITTLGHVQRGGSAVAYDRVLATLQGVEAVKAVLDSKLGSDSPIITISENKILRKSLVESVKLTKSVSAAVSRKDFKKVLSLRDSEFIEHYQNYLAINAADQYEPKLAKNERLKIAIINVGAPAGGINSVVYSMASFCLSQGHKPYGIYNGWSGLSRHESIRSLSWDMILGWQTRGGSELGTNRDTPCSTDIGMIAYYFQKYQLDGLIIVGGFEGLMSLNELERARDVYPGFRIPMILIPATLSNNVPGTEYTLGSDTALNSLTSYCDILKRTASSTKGRVFVVECQGGNSGYLTTVASIAVGAHASYVPEEGISIDQLIQDINNISEAYKKIDDQNSTNRETGKLVLMTTNASKALTVENLSQVMTLEACGTFDVRAAIPGHIQQGGKPSPIDRTRATRFAIRAVTFIEDSQAITFNKRSSDQLYDDTFDKRMRSTAAILGIKGSRIIFPSVRKVYDSETNVNKRMPKVLHWQSLRSIADHLSGRKRIVESY</sequence>
<dbReference type="Gene3D" id="1.20.120.1080">
    <property type="match status" value="1"/>
</dbReference>
<keyword evidence="6 21" id="KW-0963">Cytoplasm</keyword>
<comment type="cofactor">
    <cofactor evidence="1 21">
        <name>Mg(2+)</name>
        <dbReference type="ChEBI" id="CHEBI:18420"/>
    </cofactor>
</comment>
<keyword evidence="14 21" id="KW-0067">ATP-binding</keyword>
<keyword evidence="12 21" id="KW-0418">Kinase</keyword>
<evidence type="ECO:0000256" key="3">
    <source>
        <dbReference type="ARBA" id="ARBA00004496"/>
    </source>
</evidence>
<feature type="binding site" evidence="21">
    <location>
        <position position="1278"/>
    </location>
    <ligand>
        <name>substrate</name>
        <note>ligand shared between dimeric partners</note>
    </ligand>
</feature>
<evidence type="ECO:0000256" key="5">
    <source>
        <dbReference type="ARBA" id="ARBA00011412"/>
    </source>
</evidence>
<dbReference type="InterPro" id="IPR015912">
    <property type="entry name" value="Phosphofructokinase_CS"/>
</dbReference>
<dbReference type="InterPro" id="IPR027417">
    <property type="entry name" value="P-loop_NTPase"/>
</dbReference>
<dbReference type="GO" id="GO:0070095">
    <property type="term" value="F:fructose-6-phosphate binding"/>
    <property type="evidence" value="ECO:0007669"/>
    <property type="project" value="TreeGrafter"/>
</dbReference>
<dbReference type="SMART" id="SM00490">
    <property type="entry name" value="HELICc"/>
    <property type="match status" value="1"/>
</dbReference>
<dbReference type="Gene3D" id="3.10.180.10">
    <property type="entry name" value="2,3-Dihydroxybiphenyl 1,2-Dioxygenase, domain 1"/>
    <property type="match status" value="1"/>
</dbReference>
<comment type="subunit">
    <text evidence="5 21">Heterooctamer of 4 alpha and 4 beta chains.</text>
</comment>
<dbReference type="GO" id="GO:0016208">
    <property type="term" value="F:AMP binding"/>
    <property type="evidence" value="ECO:0007669"/>
    <property type="project" value="TreeGrafter"/>
</dbReference>
<keyword evidence="16 21" id="KW-0324">Glycolysis</keyword>
<dbReference type="Gene3D" id="3.40.50.300">
    <property type="entry name" value="P-loop containing nucleotide triphosphate hydrolases"/>
    <property type="match status" value="2"/>
</dbReference>
<keyword evidence="26" id="KW-1185">Reference proteome</keyword>
<feature type="region of interest" description="Interdomain linker" evidence="21">
    <location>
        <begin position="1469"/>
        <end position="1482"/>
    </location>
</feature>
<dbReference type="GO" id="GO:0003872">
    <property type="term" value="F:6-phosphofructokinase activity"/>
    <property type="evidence" value="ECO:0007669"/>
    <property type="project" value="UniProtKB-UniRule"/>
</dbReference>
<dbReference type="PANTHER" id="PTHR13697">
    <property type="entry name" value="PHOSPHOFRUCTOKINASE"/>
    <property type="match status" value="1"/>
</dbReference>
<feature type="binding site" evidence="21">
    <location>
        <position position="1370"/>
    </location>
    <ligand>
        <name>substrate</name>
        <note>ligand shared between dimeric partners</note>
    </ligand>
</feature>
<comment type="function">
    <text evidence="21">Catalyzes the phosphorylation of D-fructose 6-phosphate to fructose 1,6-bisphosphate by ATP, the first committing step of glycolysis.</text>
</comment>
<keyword evidence="8" id="KW-0507">mRNA processing</keyword>
<feature type="binding site" description="in other chain" evidence="21">
    <location>
        <begin position="1611"/>
        <end position="1615"/>
    </location>
    <ligand>
        <name>beta-D-fructose 2,6-bisphosphate</name>
        <dbReference type="ChEBI" id="CHEBI:58579"/>
        <note>allosteric activator; ligand shared between dimeric partners</note>
    </ligand>
</feature>
<evidence type="ECO:0000313" key="26">
    <source>
        <dbReference type="Proteomes" id="UP001306508"/>
    </source>
</evidence>
<dbReference type="EC" id="2.7.1.11" evidence="21"/>
<dbReference type="PROSITE" id="PS00433">
    <property type="entry name" value="PHOSPHOFRUCTOKINASE"/>
    <property type="match status" value="2"/>
</dbReference>
<dbReference type="Gene3D" id="3.40.50.460">
    <property type="entry name" value="Phosphofructokinase domain"/>
    <property type="match status" value="2"/>
</dbReference>
<dbReference type="GO" id="GO:0016787">
    <property type="term" value="F:hydrolase activity"/>
    <property type="evidence" value="ECO:0007669"/>
    <property type="project" value="UniProtKB-KW"/>
</dbReference>
<evidence type="ECO:0000256" key="14">
    <source>
        <dbReference type="ARBA" id="ARBA00022840"/>
    </source>
</evidence>
<evidence type="ECO:0000256" key="11">
    <source>
        <dbReference type="ARBA" id="ARBA00022741"/>
    </source>
</evidence>
<feature type="region of interest" description="N-terminal catalytic PFK domain 1" evidence="21">
    <location>
        <begin position="1"/>
        <end position="1468"/>
    </location>
</feature>
<dbReference type="GO" id="GO:0071826">
    <property type="term" value="P:protein-RNA complex organization"/>
    <property type="evidence" value="ECO:0007669"/>
    <property type="project" value="UniProtKB-ARBA"/>
</dbReference>
<feature type="compositionally biased region" description="Polar residues" evidence="22">
    <location>
        <begin position="61"/>
        <end position="77"/>
    </location>
</feature>
<dbReference type="Pfam" id="PF00365">
    <property type="entry name" value="PFK"/>
    <property type="match status" value="2"/>
</dbReference>
<evidence type="ECO:0000259" key="24">
    <source>
        <dbReference type="PROSITE" id="PS51194"/>
    </source>
</evidence>
<feature type="domain" description="Helicase C-terminal" evidence="24">
    <location>
        <begin position="481"/>
        <end position="655"/>
    </location>
</feature>
<dbReference type="SMART" id="SM00847">
    <property type="entry name" value="HA2"/>
    <property type="match status" value="1"/>
</dbReference>
<name>A0AAN7ZRL7_9SACH</name>
<dbReference type="InterPro" id="IPR011709">
    <property type="entry name" value="DEAD-box_helicase_OB_fold"/>
</dbReference>
<dbReference type="SUPFAM" id="SSF52540">
    <property type="entry name" value="P-loop containing nucleoside triphosphate hydrolases"/>
    <property type="match status" value="1"/>
</dbReference>
<feature type="binding site" evidence="21">
    <location>
        <begin position="1165"/>
        <end position="1166"/>
    </location>
    <ligand>
        <name>ATP</name>
        <dbReference type="ChEBI" id="CHEBI:30616"/>
    </ligand>
</feature>
<dbReference type="NCBIfam" id="TIGR02478">
    <property type="entry name" value="6PF1K_euk"/>
    <property type="match status" value="1"/>
</dbReference>
<gene>
    <name evidence="25" type="ORF">RI543_003918</name>
</gene>
<feature type="binding site" evidence="21">
    <location>
        <position position="1101"/>
    </location>
    <ligand>
        <name>ATP</name>
        <dbReference type="ChEBI" id="CHEBI:30616"/>
    </ligand>
</feature>
<comment type="caution">
    <text evidence="25">The sequence shown here is derived from an EMBL/GenBank/DDBJ whole genome shotgun (WGS) entry which is preliminary data.</text>
</comment>
<dbReference type="InterPro" id="IPR007502">
    <property type="entry name" value="Helicase-assoc_dom"/>
</dbReference>
<dbReference type="Pfam" id="PF04408">
    <property type="entry name" value="WHD_HA2"/>
    <property type="match status" value="1"/>
</dbReference>
<reference evidence="26" key="1">
    <citation type="submission" date="2023-07" db="EMBL/GenBank/DDBJ databases">
        <title>A draft genome of Kazachstania heterogenica Y-27499.</title>
        <authorList>
            <person name="Donic C."/>
            <person name="Kralova J.S."/>
            <person name="Fidel L."/>
            <person name="Ben-Dor S."/>
            <person name="Jung S."/>
        </authorList>
    </citation>
    <scope>NUCLEOTIDE SEQUENCE [LARGE SCALE GENOMIC DNA]</scope>
    <source>
        <strain evidence="26">Y27499</strain>
    </source>
</reference>
<feature type="binding site" description="in other chain" evidence="21">
    <location>
        <position position="1553"/>
    </location>
    <ligand>
        <name>beta-D-fructose 2,6-bisphosphate</name>
        <dbReference type="ChEBI" id="CHEBI:58579"/>
        <note>allosteric activator; ligand shared between dimeric partners</note>
    </ligand>
</feature>
<dbReference type="Pfam" id="PF00271">
    <property type="entry name" value="Helicase_C"/>
    <property type="match status" value="1"/>
</dbReference>
<dbReference type="GO" id="GO:0046872">
    <property type="term" value="F:metal ion binding"/>
    <property type="evidence" value="ECO:0007669"/>
    <property type="project" value="UniProtKB-KW"/>
</dbReference>
<dbReference type="Pfam" id="PF00270">
    <property type="entry name" value="DEAD"/>
    <property type="match status" value="1"/>
</dbReference>
<dbReference type="HAMAP" id="MF_03184">
    <property type="entry name" value="Phosphofructokinase_I_E"/>
    <property type="match status" value="1"/>
</dbReference>
<evidence type="ECO:0000256" key="19">
    <source>
        <dbReference type="ARBA" id="ARBA00047984"/>
    </source>
</evidence>
<feature type="active site" description="Proton acceptor" evidence="21">
    <location>
        <position position="1243"/>
    </location>
</feature>
<evidence type="ECO:0000256" key="7">
    <source>
        <dbReference type="ARBA" id="ARBA00022533"/>
    </source>
</evidence>
<dbReference type="PROSITE" id="PS00690">
    <property type="entry name" value="DEAH_ATP_HELICASE"/>
    <property type="match status" value="1"/>
</dbReference>
<dbReference type="PROSITE" id="PS51192">
    <property type="entry name" value="HELICASE_ATP_BIND_1"/>
    <property type="match status" value="1"/>
</dbReference>
<evidence type="ECO:0000256" key="1">
    <source>
        <dbReference type="ARBA" id="ARBA00001946"/>
    </source>
</evidence>
<proteinExistence type="inferred from homology"/>
<feature type="binding site" description="in other chain" evidence="21">
    <location>
        <begin position="1752"/>
        <end position="1755"/>
    </location>
    <ligand>
        <name>beta-D-fructose 2,6-bisphosphate</name>
        <dbReference type="ChEBI" id="CHEBI:58579"/>
        <note>allosteric activator; ligand shared between dimeric partners</note>
    </ligand>
</feature>
<dbReference type="InterPro" id="IPR014001">
    <property type="entry name" value="Helicase_ATP-bd"/>
</dbReference>
<feature type="binding site" description="in other chain" evidence="21">
    <location>
        <begin position="1376"/>
        <end position="1379"/>
    </location>
    <ligand>
        <name>substrate</name>
        <note>ligand shared between dimeric partners</note>
    </ligand>
</feature>
<feature type="binding site" evidence="21">
    <location>
        <position position="1746"/>
    </location>
    <ligand>
        <name>beta-D-fructose 2,6-bisphosphate</name>
        <dbReference type="ChEBI" id="CHEBI:58579"/>
        <note>allosteric activator; ligand shared between dimeric partners</note>
    </ligand>
</feature>
<dbReference type="GO" id="GO:0061621">
    <property type="term" value="P:canonical glycolysis"/>
    <property type="evidence" value="ECO:0007669"/>
    <property type="project" value="TreeGrafter"/>
</dbReference>
<feature type="binding site" evidence="21">
    <location>
        <position position="1649"/>
    </location>
    <ligand>
        <name>beta-D-fructose 2,6-bisphosphate</name>
        <dbReference type="ChEBI" id="CHEBI:58579"/>
        <note>allosteric activator; ligand shared between dimeric partners</note>
    </ligand>
</feature>
<dbReference type="GO" id="GO:0005945">
    <property type="term" value="C:6-phosphofructokinase complex"/>
    <property type="evidence" value="ECO:0007669"/>
    <property type="project" value="TreeGrafter"/>
</dbReference>
<keyword evidence="18" id="KW-0539">Nucleus</keyword>
<dbReference type="InterPro" id="IPR001650">
    <property type="entry name" value="Helicase_C-like"/>
</dbReference>
<dbReference type="InterPro" id="IPR011545">
    <property type="entry name" value="DEAD/DEAH_box_helicase_dom"/>
</dbReference>
<dbReference type="SUPFAM" id="SSF53784">
    <property type="entry name" value="Phosphofructokinase"/>
    <property type="match status" value="2"/>
</dbReference>
<evidence type="ECO:0000256" key="13">
    <source>
        <dbReference type="ARBA" id="ARBA00022801"/>
    </source>
</evidence>
<dbReference type="PANTHER" id="PTHR13697:SF4">
    <property type="entry name" value="ATP-DEPENDENT 6-PHOSPHOFRUCTOKINASE"/>
    <property type="match status" value="1"/>
</dbReference>
<keyword evidence="11 21" id="KW-0547">Nucleotide-binding</keyword>
<feature type="binding site" description="in other chain" evidence="21">
    <location>
        <begin position="1285"/>
        <end position="1287"/>
    </location>
    <ligand>
        <name>substrate</name>
        <note>ligand shared between dimeric partners</note>
    </ligand>
</feature>
<dbReference type="GO" id="GO:0055082">
    <property type="term" value="P:intracellular chemical homeostasis"/>
    <property type="evidence" value="ECO:0007669"/>
    <property type="project" value="UniProtKB-ARBA"/>
</dbReference>
<evidence type="ECO:0000256" key="22">
    <source>
        <dbReference type="SAM" id="MobiDB-lite"/>
    </source>
</evidence>
<dbReference type="InterPro" id="IPR009161">
    <property type="entry name" value="6-Pfructokinase_euk"/>
</dbReference>
<dbReference type="GO" id="GO:0005739">
    <property type="term" value="C:mitochondrion"/>
    <property type="evidence" value="ECO:0007669"/>
    <property type="project" value="TreeGrafter"/>
</dbReference>
<evidence type="ECO:0000256" key="20">
    <source>
        <dbReference type="ARBA" id="ARBA00048070"/>
    </source>
</evidence>
<dbReference type="GO" id="GO:0000398">
    <property type="term" value="P:mRNA splicing, via spliceosome"/>
    <property type="evidence" value="ECO:0007669"/>
    <property type="project" value="UniProtKB-ARBA"/>
</dbReference>
<comment type="catalytic activity">
    <reaction evidence="19">
        <text>ATP + H2O = ADP + phosphate + H(+)</text>
        <dbReference type="Rhea" id="RHEA:13065"/>
        <dbReference type="ChEBI" id="CHEBI:15377"/>
        <dbReference type="ChEBI" id="CHEBI:15378"/>
        <dbReference type="ChEBI" id="CHEBI:30616"/>
        <dbReference type="ChEBI" id="CHEBI:43474"/>
        <dbReference type="ChEBI" id="CHEBI:456216"/>
        <dbReference type="EC" id="3.6.4.13"/>
    </reaction>
</comment>
<evidence type="ECO:0000256" key="21">
    <source>
        <dbReference type="HAMAP-Rule" id="MF_03184"/>
    </source>
</evidence>
<dbReference type="GO" id="GO:0003676">
    <property type="term" value="F:nucleic acid binding"/>
    <property type="evidence" value="ECO:0007669"/>
    <property type="project" value="InterPro"/>
</dbReference>
<organism evidence="25 26">
    <name type="scientific">Arxiozyma heterogenica</name>
    <dbReference type="NCBI Taxonomy" id="278026"/>
    <lineage>
        <taxon>Eukaryota</taxon>
        <taxon>Fungi</taxon>
        <taxon>Dikarya</taxon>
        <taxon>Ascomycota</taxon>
        <taxon>Saccharomycotina</taxon>
        <taxon>Saccharomycetes</taxon>
        <taxon>Saccharomycetales</taxon>
        <taxon>Saccharomycetaceae</taxon>
        <taxon>Arxiozyma</taxon>
    </lineage>
</organism>
<comment type="subcellular location">
    <subcellularLocation>
        <location evidence="3 21">Cytoplasm</location>
    </subcellularLocation>
    <subcellularLocation>
        <location evidence="2">Nucleus</location>
    </subcellularLocation>
</comment>
<comment type="activity regulation">
    <text evidence="21">Allosterically activated by ADP, AMP, or fructose 2,6-bisphosphate, and allosterically inhibited by ATP or citrate.</text>
</comment>
<dbReference type="GO" id="GO:0006002">
    <property type="term" value="P:fructose 6-phosphate metabolic process"/>
    <property type="evidence" value="ECO:0007669"/>
    <property type="project" value="InterPro"/>
</dbReference>
<evidence type="ECO:0000256" key="12">
    <source>
        <dbReference type="ARBA" id="ARBA00022777"/>
    </source>
</evidence>
<dbReference type="EMBL" id="JAWIZZ010000053">
    <property type="protein sequence ID" value="KAK5778259.1"/>
    <property type="molecule type" value="Genomic_DNA"/>
</dbReference>
<dbReference type="InterPro" id="IPR035966">
    <property type="entry name" value="PKF_sf"/>
</dbReference>
<comment type="caution">
    <text evidence="21">Lacks conserved residue(s) required for the propagation of feature annotation.</text>
</comment>
<dbReference type="Gene3D" id="3.40.50.450">
    <property type="match status" value="2"/>
</dbReference>
<keyword evidence="13" id="KW-0378">Hydrolase</keyword>
<comment type="similarity">
    <text evidence="21">Belongs to the phosphofructokinase type A (PFKA) family. ATP-dependent PFK group I subfamily. Eukaryotic two domain clade 'E' sub-subfamily.</text>
</comment>
<feature type="binding site" evidence="21">
    <location>
        <position position="1196"/>
    </location>
    <ligand>
        <name>Mg(2+)</name>
        <dbReference type="ChEBI" id="CHEBI:18420"/>
        <note>catalytic</note>
    </ligand>
</feature>
<evidence type="ECO:0000259" key="23">
    <source>
        <dbReference type="PROSITE" id="PS51192"/>
    </source>
</evidence>
<dbReference type="GO" id="GO:0005524">
    <property type="term" value="F:ATP binding"/>
    <property type="evidence" value="ECO:0007669"/>
    <property type="project" value="UniProtKB-KW"/>
</dbReference>
<dbReference type="FunFam" id="3.40.50.300:FF:000726">
    <property type="entry name" value="Pre-mRNA-splicing factor ATP-dependent RNA helicase"/>
    <property type="match status" value="1"/>
</dbReference>
<evidence type="ECO:0000256" key="6">
    <source>
        <dbReference type="ARBA" id="ARBA00022490"/>
    </source>
</evidence>
<dbReference type="InterPro" id="IPR000023">
    <property type="entry name" value="Phosphofructokinase_dom"/>
</dbReference>
<dbReference type="Pfam" id="PF07717">
    <property type="entry name" value="OB_NTP_bind"/>
    <property type="match status" value="1"/>
</dbReference>
<feature type="binding site" description="in other chain" evidence="21">
    <location>
        <position position="1835"/>
    </location>
    <ligand>
        <name>beta-D-fructose 2,6-bisphosphate</name>
        <dbReference type="ChEBI" id="CHEBI:58579"/>
        <note>allosteric activator; ligand shared between dimeric partners</note>
    </ligand>
</feature>
<dbReference type="InterPro" id="IPR029068">
    <property type="entry name" value="Glyas_Bleomycin-R_OHBP_Dase"/>
</dbReference>
<keyword evidence="10 21" id="KW-0479">Metal-binding</keyword>
<dbReference type="GO" id="GO:0042802">
    <property type="term" value="F:identical protein binding"/>
    <property type="evidence" value="ECO:0007669"/>
    <property type="project" value="TreeGrafter"/>
</dbReference>
<dbReference type="InterPro" id="IPR002464">
    <property type="entry name" value="DNA/RNA_helicase_DEAH_CS"/>
</dbReference>
<accession>A0AAN7ZRL7</accession>
<evidence type="ECO:0000256" key="16">
    <source>
        <dbReference type="ARBA" id="ARBA00023152"/>
    </source>
</evidence>
<dbReference type="SMART" id="SM00487">
    <property type="entry name" value="DEXDc"/>
    <property type="match status" value="1"/>
</dbReference>
<dbReference type="FunFam" id="3.40.50.460:FF:000008">
    <property type="entry name" value="ATP-dependent 6-phosphofructokinase"/>
    <property type="match status" value="1"/>
</dbReference>
<comment type="pathway">
    <text evidence="4 21">Carbohydrate degradation; glycolysis; D-glyceraldehyde 3-phosphate and glycerone phosphate from D-glucose: step 3/4.</text>
</comment>
<evidence type="ECO:0000256" key="15">
    <source>
        <dbReference type="ARBA" id="ARBA00022842"/>
    </source>
</evidence>
<protein>
    <recommendedName>
        <fullName evidence="21">ATP-dependent 6-phosphofructokinase</fullName>
        <shortName evidence="21">ATP-PFK</shortName>
        <shortName evidence="21">Phosphofructokinase</shortName>
        <ecNumber evidence="21">2.7.1.11</ecNumber>
    </recommendedName>
    <alternativeName>
        <fullName evidence="21">Phosphohexokinase</fullName>
    </alternativeName>
</protein>
<feature type="region of interest" description="C-terminal regulatory PFK domain 2" evidence="21">
    <location>
        <begin position="1483"/>
        <end position="1862"/>
    </location>
</feature>
<dbReference type="GO" id="GO:0030388">
    <property type="term" value="P:fructose 1,6-bisphosphate metabolic process"/>
    <property type="evidence" value="ECO:0007669"/>
    <property type="project" value="TreeGrafter"/>
</dbReference>
<dbReference type="InterPro" id="IPR022953">
    <property type="entry name" value="ATP_PFK"/>
</dbReference>
<evidence type="ECO:0000256" key="8">
    <source>
        <dbReference type="ARBA" id="ARBA00022664"/>
    </source>
</evidence>
<evidence type="ECO:0000256" key="2">
    <source>
        <dbReference type="ARBA" id="ARBA00004123"/>
    </source>
</evidence>
<dbReference type="GO" id="GO:0071006">
    <property type="term" value="C:U2-type catalytic step 1 spliceosome"/>
    <property type="evidence" value="ECO:0007669"/>
    <property type="project" value="UniProtKB-ARBA"/>
</dbReference>
<feature type="binding site" description="in other chain" evidence="21">
    <location>
        <begin position="1656"/>
        <end position="1658"/>
    </location>
    <ligand>
        <name>beta-D-fructose 2,6-bisphosphate</name>
        <dbReference type="ChEBI" id="CHEBI:58579"/>
        <note>allosteric activator; ligand shared between dimeric partners</note>
    </ligand>
</feature>
<evidence type="ECO:0000256" key="9">
    <source>
        <dbReference type="ARBA" id="ARBA00022679"/>
    </source>
</evidence>
<feature type="binding site" description="in other chain" evidence="21">
    <location>
        <begin position="1241"/>
        <end position="1243"/>
    </location>
    <ligand>
        <name>substrate</name>
        <note>ligand shared between dimeric partners</note>
    </ligand>
</feature>
<dbReference type="GO" id="GO:0022613">
    <property type="term" value="P:ribonucleoprotein complex biogenesis"/>
    <property type="evidence" value="ECO:0007669"/>
    <property type="project" value="UniProtKB-ARBA"/>
</dbReference>
<evidence type="ECO:0000313" key="25">
    <source>
        <dbReference type="EMBL" id="KAK5778259.1"/>
    </source>
</evidence>
<dbReference type="FunFam" id="3.40.50.460:FF:000007">
    <property type="entry name" value="ATP-dependent 6-phosphofructokinase"/>
    <property type="match status" value="1"/>
</dbReference>
<keyword evidence="17" id="KW-0508">mRNA splicing</keyword>
<evidence type="ECO:0000256" key="18">
    <source>
        <dbReference type="ARBA" id="ARBA00023242"/>
    </source>
</evidence>
<dbReference type="FunFam" id="3.40.50.300:FF:000007">
    <property type="entry name" value="Pre-mRNA-splicing factor ATP-dependent RNA helicase"/>
    <property type="match status" value="1"/>
</dbReference>
<dbReference type="PRINTS" id="PR00476">
    <property type="entry name" value="PHFRCTKINASE"/>
</dbReference>
<dbReference type="PROSITE" id="PS51194">
    <property type="entry name" value="HELICASE_CTER"/>
    <property type="match status" value="1"/>
</dbReference>
<feature type="binding site" description="in other chain" evidence="21">
    <location>
        <position position="1342"/>
    </location>
    <ligand>
        <name>substrate</name>
        <note>ligand shared between dimeric partners</note>
    </ligand>
</feature>
<dbReference type="GO" id="GO:0048029">
    <property type="term" value="F:monosaccharide binding"/>
    <property type="evidence" value="ECO:0007669"/>
    <property type="project" value="TreeGrafter"/>
</dbReference>
<keyword evidence="9 21" id="KW-0808">Transferase</keyword>
<dbReference type="Proteomes" id="UP001306508">
    <property type="component" value="Unassembled WGS sequence"/>
</dbReference>
<dbReference type="GO" id="GO:0003724">
    <property type="term" value="F:RNA helicase activity"/>
    <property type="evidence" value="ECO:0007669"/>
    <property type="project" value="UniProtKB-EC"/>
</dbReference>
<keyword evidence="15 21" id="KW-0460">Magnesium</keyword>